<dbReference type="InterPro" id="IPR027463">
    <property type="entry name" value="AcrB_DN_DC_subdom"/>
</dbReference>
<dbReference type="FunFam" id="1.20.1640.10:FF:000001">
    <property type="entry name" value="Efflux pump membrane transporter"/>
    <property type="match status" value="1"/>
</dbReference>
<evidence type="ECO:0000256" key="8">
    <source>
        <dbReference type="ARBA" id="ARBA00023136"/>
    </source>
</evidence>
<evidence type="ECO:0000256" key="3">
    <source>
        <dbReference type="ARBA" id="ARBA00022448"/>
    </source>
</evidence>
<dbReference type="Proteomes" id="UP000322783">
    <property type="component" value="Unassembled WGS sequence"/>
</dbReference>
<feature type="transmembrane region" description="Helical" evidence="9">
    <location>
        <begin position="369"/>
        <end position="389"/>
    </location>
</feature>
<dbReference type="GO" id="GO:0005886">
    <property type="term" value="C:plasma membrane"/>
    <property type="evidence" value="ECO:0007669"/>
    <property type="project" value="UniProtKB-SubCell"/>
</dbReference>
<dbReference type="Gene3D" id="3.30.70.1430">
    <property type="entry name" value="Multidrug efflux transporter AcrB pore domain"/>
    <property type="match status" value="2"/>
</dbReference>
<dbReference type="NCBIfam" id="TIGR00915">
    <property type="entry name" value="2A0602"/>
    <property type="match status" value="1"/>
</dbReference>
<dbReference type="Gene3D" id="3.30.70.1320">
    <property type="entry name" value="Multidrug efflux transporter AcrB pore domain like"/>
    <property type="match status" value="1"/>
</dbReference>
<keyword evidence="11" id="KW-1185">Reference proteome</keyword>
<comment type="caution">
    <text evidence="10">The sequence shown here is derived from an EMBL/GenBank/DDBJ whole genome shotgun (WGS) entry which is preliminary data.</text>
</comment>
<keyword evidence="3" id="KW-0813">Transport</keyword>
<evidence type="ECO:0000256" key="1">
    <source>
        <dbReference type="ARBA" id="ARBA00004429"/>
    </source>
</evidence>
<name>A0A5D6WXP2_9FIRM</name>
<keyword evidence="8 9" id="KW-0472">Membrane</keyword>
<dbReference type="InterPro" id="IPR004764">
    <property type="entry name" value="MdtF-like"/>
</dbReference>
<feature type="transmembrane region" description="Helical" evidence="9">
    <location>
        <begin position="899"/>
        <end position="919"/>
    </location>
</feature>
<dbReference type="Gene3D" id="3.30.70.1440">
    <property type="entry name" value="Multidrug efflux transporter AcrB pore domain"/>
    <property type="match status" value="1"/>
</dbReference>
<evidence type="ECO:0000256" key="4">
    <source>
        <dbReference type="ARBA" id="ARBA00022475"/>
    </source>
</evidence>
<evidence type="ECO:0000313" key="11">
    <source>
        <dbReference type="Proteomes" id="UP000322783"/>
    </source>
</evidence>
<dbReference type="GO" id="GO:0042910">
    <property type="term" value="F:xenobiotic transmembrane transporter activity"/>
    <property type="evidence" value="ECO:0007669"/>
    <property type="project" value="TreeGrafter"/>
</dbReference>
<gene>
    <name evidence="10" type="ORF">FZ041_00500</name>
</gene>
<feature type="transmembrane region" description="Helical" evidence="9">
    <location>
        <begin position="395"/>
        <end position="419"/>
    </location>
</feature>
<accession>A0A5D6WXP2</accession>
<dbReference type="EMBL" id="VTOZ01000001">
    <property type="protein sequence ID" value="TYZ31034.1"/>
    <property type="molecule type" value="Genomic_DNA"/>
</dbReference>
<dbReference type="SUPFAM" id="SSF82693">
    <property type="entry name" value="Multidrug efflux transporter AcrB pore domain, PN1, PN2, PC1 and PC2 subdomains"/>
    <property type="match status" value="3"/>
</dbReference>
<keyword evidence="6 9" id="KW-0812">Transmembrane</keyword>
<proteinExistence type="inferred from homology"/>
<dbReference type="PANTHER" id="PTHR32063">
    <property type="match status" value="1"/>
</dbReference>
<evidence type="ECO:0000256" key="9">
    <source>
        <dbReference type="SAM" id="Phobius"/>
    </source>
</evidence>
<comment type="similarity">
    <text evidence="2">Belongs to the resistance-nodulation-cell division (RND) (TC 2.A.6) family.</text>
</comment>
<dbReference type="SUPFAM" id="SSF82866">
    <property type="entry name" value="Multidrug efflux transporter AcrB transmembrane domain"/>
    <property type="match status" value="2"/>
</dbReference>
<keyword evidence="4" id="KW-1003">Cell membrane</keyword>
<feature type="transmembrane region" description="Helical" evidence="9">
    <location>
        <begin position="440"/>
        <end position="460"/>
    </location>
</feature>
<feature type="transmembrane region" description="Helical" evidence="9">
    <location>
        <begin position="1002"/>
        <end position="1028"/>
    </location>
</feature>
<evidence type="ECO:0000313" key="10">
    <source>
        <dbReference type="EMBL" id="TYZ31034.1"/>
    </source>
</evidence>
<evidence type="ECO:0000256" key="2">
    <source>
        <dbReference type="ARBA" id="ARBA00010942"/>
    </source>
</evidence>
<feature type="transmembrane region" description="Helical" evidence="9">
    <location>
        <begin position="472"/>
        <end position="499"/>
    </location>
</feature>
<evidence type="ECO:0000256" key="7">
    <source>
        <dbReference type="ARBA" id="ARBA00022989"/>
    </source>
</evidence>
<reference evidence="10 11" key="1">
    <citation type="submission" date="2019-08" db="EMBL/GenBank/DDBJ databases">
        <title>Selenomonas sp. mPRGC5 and Selenomonas sp. mPRGC8 isolated from ruminal fluid of dairy goat (Capra hircus).</title>
        <authorList>
            <person name="Poothong S."/>
            <person name="Nuengjamnong C."/>
            <person name="Tanasupawat S."/>
        </authorList>
    </citation>
    <scope>NUCLEOTIDE SEQUENCE [LARGE SCALE GENOMIC DNA]</scope>
    <source>
        <strain evidence="11">mPRGC8</strain>
    </source>
</reference>
<feature type="transmembrane region" description="Helical" evidence="9">
    <location>
        <begin position="969"/>
        <end position="990"/>
    </location>
</feature>
<dbReference type="AlphaFoldDB" id="A0A5D6WXP2"/>
<keyword evidence="5" id="KW-0997">Cell inner membrane</keyword>
<protein>
    <submittedName>
        <fullName evidence="10">Efflux RND transporter permease subunit</fullName>
    </submittedName>
</protein>
<feature type="transmembrane region" description="Helical" evidence="9">
    <location>
        <begin position="539"/>
        <end position="558"/>
    </location>
</feature>
<feature type="transmembrane region" description="Helical" evidence="9">
    <location>
        <begin position="925"/>
        <end position="948"/>
    </location>
</feature>
<evidence type="ECO:0000256" key="6">
    <source>
        <dbReference type="ARBA" id="ARBA00022692"/>
    </source>
</evidence>
<sequence length="1043" mass="112503">MIFLAQYFIRHPLQAIVLAVLLTLSGLIAAFRLPIAEYPGIMPPTVSVSATYQGADAAVVQDTVASVIEAEIRGLDGLRAMTSNSDAAGNYKLDIEFAPGIDGEIAAASVQNRVATVLPSLPQTVQNYGVTTSRSMPGMVFAMSLCSPHGTYDSIFLQDYAKTYFLDRIKRIPGVGSVDEYTEDYAMRIWLHPDKLAAKNLVIADVLTAVQEQNTQPTAGTLGKMPTAKGQEHQLVGRVKNKRQTPADFGSIILPSSQPNELIRLRDVATVTEGRRDTRYVSYQDGLEAASFSISLTDSANALETIGEVKKVLAEAQQMFPPDMEYRIVVDQTSFIQESMTEVAYTFGEALLLVALIVYLFLGNSRATLITLLTVPVSLIATFFFFYLGDYSLNLLTLFALILAIGLVVDDAIVIIESVSRHLERGLPVKAAASAAMAEVQAPILAIAFVLAAVFVPVAFLPGMTGTLYRQFALTLVVSMGISAFAALSLTPALCVLLLRPQDQQARKNWLLAHADRLLRRVERTYRHHLGHWLRRSRLALTLLVLLTAGTIGLYLLLPQEFLPEEDQGYVIAGLKLPAGTSLNHTAESLNHLSAAIQGHPAVKAVIGIGGTDLLSDNTRPDAGVLFIALKDWSDRLDERQSVDDFLEWLDGEARQSVPEAEVMGTNPPAIPELGMTGGASMHLLDLSGHSETELQAAVAKVTAAAKEHPEIGEVEADFTLNTPYADFTVDEDKAKLLGVELTDIYSALQVNFGGEEVNDLVRHGQVYKVVVQAATPFRQGMEALRFLRVRSGDGTMIPLDTLVKAERSSGPINISRYDGVRSVHFELSPSDGYSTGEAMDAMEQAVHEAAPQGFQLAWTGTSRHAQEAQSDTAILLVLSLVFVFLCLTFIYESWRLPWAVLLSVPVGIGGALLSEAIAQQPGSLYMQIGILLVIALAAKNAILIVEFAKQRQAHGMPVLRAAVTAAKLRLRPILMTSVAFIAGCLPLALAAGAGSGARSNMGIAVVGGMTVATLLGIFIIPVLYIAVAPKGKRPPTDKEDII</sequence>
<evidence type="ECO:0000256" key="5">
    <source>
        <dbReference type="ARBA" id="ARBA00022519"/>
    </source>
</evidence>
<organism evidence="10 11">
    <name type="scientific">Selenomonas caprae</name>
    <dbReference type="NCBI Taxonomy" id="2606905"/>
    <lineage>
        <taxon>Bacteria</taxon>
        <taxon>Bacillati</taxon>
        <taxon>Bacillota</taxon>
        <taxon>Negativicutes</taxon>
        <taxon>Selenomonadales</taxon>
        <taxon>Selenomonadaceae</taxon>
        <taxon>Selenomonas</taxon>
    </lineage>
</organism>
<comment type="subcellular location">
    <subcellularLocation>
        <location evidence="1">Cell inner membrane</location>
        <topology evidence="1">Multi-pass membrane protein</topology>
    </subcellularLocation>
</comment>
<dbReference type="Pfam" id="PF00873">
    <property type="entry name" value="ACR_tran"/>
    <property type="match status" value="1"/>
</dbReference>
<dbReference type="GO" id="GO:0009636">
    <property type="term" value="P:response to toxic substance"/>
    <property type="evidence" value="ECO:0007669"/>
    <property type="project" value="UniProtKB-ARBA"/>
</dbReference>
<dbReference type="Gene3D" id="1.20.1640.10">
    <property type="entry name" value="Multidrug efflux transporter AcrB transmembrane domain"/>
    <property type="match status" value="2"/>
</dbReference>
<dbReference type="PRINTS" id="PR00702">
    <property type="entry name" value="ACRIFLAVINRP"/>
</dbReference>
<feature type="transmembrane region" description="Helical" evidence="9">
    <location>
        <begin position="343"/>
        <end position="362"/>
    </location>
</feature>
<dbReference type="InterPro" id="IPR001036">
    <property type="entry name" value="Acrflvin-R"/>
</dbReference>
<dbReference type="SUPFAM" id="SSF82714">
    <property type="entry name" value="Multidrug efflux transporter AcrB TolC docking domain, DN and DC subdomains"/>
    <property type="match status" value="2"/>
</dbReference>
<dbReference type="GO" id="GO:0015562">
    <property type="term" value="F:efflux transmembrane transporter activity"/>
    <property type="evidence" value="ECO:0007669"/>
    <property type="project" value="InterPro"/>
</dbReference>
<dbReference type="PANTHER" id="PTHR32063:SF11">
    <property type="entry name" value="CATION OR DRUG EFFLUX SYSTEM PROTEIN"/>
    <property type="match status" value="1"/>
</dbReference>
<feature type="transmembrane region" description="Helical" evidence="9">
    <location>
        <begin position="874"/>
        <end position="892"/>
    </location>
</feature>
<keyword evidence="7 9" id="KW-1133">Transmembrane helix</keyword>
<dbReference type="Gene3D" id="3.30.2090.10">
    <property type="entry name" value="Multidrug efflux transporter AcrB TolC docking domain, DN and DC subdomains"/>
    <property type="match status" value="2"/>
</dbReference>